<proteinExistence type="predicted"/>
<sequence length="176" mass="20131">MDSSRFAESFDSLWFFGNVFSSKPMSPIVQNQRTEPPPVAEMSIPMCPKGDEPETVEPGSVQLVVEYYDSQSQRSTVKAKRRRRRRKKGLQRNKRKILGEFEMSGFDDRAEEVSYGNFWSSNRTVDGNCGFNNQRFGKYPSANYGMPSISDKMAMKEHLKSWAYAVACTVIAYHVN</sequence>
<reference evidence="1 2" key="1">
    <citation type="journal article" date="2019" name="G3 (Bethesda)">
        <title>Sequencing of a Wild Apple (Malus baccata) Genome Unravels the Differences Between Cultivated and Wild Apple Species Regarding Disease Resistance and Cold Tolerance.</title>
        <authorList>
            <person name="Chen X."/>
        </authorList>
    </citation>
    <scope>NUCLEOTIDE SEQUENCE [LARGE SCALE GENOMIC DNA]</scope>
    <source>
        <strain evidence="2">cv. Shandingzi</strain>
        <tissue evidence="1">Leaves</tissue>
    </source>
</reference>
<dbReference type="PANTHER" id="PTHR33785">
    <property type="entry name" value="OS06G0550800 PROTEIN"/>
    <property type="match status" value="1"/>
</dbReference>
<organism evidence="1 2">
    <name type="scientific">Malus baccata</name>
    <name type="common">Siberian crab apple</name>
    <name type="synonym">Pyrus baccata</name>
    <dbReference type="NCBI Taxonomy" id="106549"/>
    <lineage>
        <taxon>Eukaryota</taxon>
        <taxon>Viridiplantae</taxon>
        <taxon>Streptophyta</taxon>
        <taxon>Embryophyta</taxon>
        <taxon>Tracheophyta</taxon>
        <taxon>Spermatophyta</taxon>
        <taxon>Magnoliopsida</taxon>
        <taxon>eudicotyledons</taxon>
        <taxon>Gunneridae</taxon>
        <taxon>Pentapetalae</taxon>
        <taxon>rosids</taxon>
        <taxon>fabids</taxon>
        <taxon>Rosales</taxon>
        <taxon>Rosaceae</taxon>
        <taxon>Amygdaloideae</taxon>
        <taxon>Maleae</taxon>
        <taxon>Malus</taxon>
    </lineage>
</organism>
<keyword evidence="2" id="KW-1185">Reference proteome</keyword>
<protein>
    <submittedName>
        <fullName evidence="1">Uncharacterized protein</fullName>
    </submittedName>
</protein>
<dbReference type="AlphaFoldDB" id="A0A540M7E7"/>
<accession>A0A540M7E7</accession>
<name>A0A540M7E7_MALBA</name>
<evidence type="ECO:0000313" key="1">
    <source>
        <dbReference type="EMBL" id="TQD94681.1"/>
    </source>
</evidence>
<dbReference type="PANTHER" id="PTHR33785:SF8">
    <property type="entry name" value="BZIP DOMAIN-CONTAINING PROTEIN"/>
    <property type="match status" value="1"/>
</dbReference>
<dbReference type="EMBL" id="VIEB01000339">
    <property type="protein sequence ID" value="TQD94681.1"/>
    <property type="molecule type" value="Genomic_DNA"/>
</dbReference>
<gene>
    <name evidence="1" type="ORF">C1H46_019733</name>
</gene>
<evidence type="ECO:0000313" key="2">
    <source>
        <dbReference type="Proteomes" id="UP000315295"/>
    </source>
</evidence>
<comment type="caution">
    <text evidence="1">The sequence shown here is derived from an EMBL/GenBank/DDBJ whole genome shotgun (WGS) entry which is preliminary data.</text>
</comment>
<dbReference type="Proteomes" id="UP000315295">
    <property type="component" value="Unassembled WGS sequence"/>
</dbReference>